<evidence type="ECO:0000313" key="1">
    <source>
        <dbReference type="EMBL" id="PNX77952.1"/>
    </source>
</evidence>
<evidence type="ECO:0000313" key="2">
    <source>
        <dbReference type="Proteomes" id="UP000236291"/>
    </source>
</evidence>
<name>A0A2K3LHD1_TRIPR</name>
<reference evidence="1 2" key="2">
    <citation type="journal article" date="2017" name="Front. Plant Sci.">
        <title>Gene Classification and Mining of Molecular Markers Useful in Red Clover (Trifolium pratense) Breeding.</title>
        <authorList>
            <person name="Istvanek J."/>
            <person name="Dluhosova J."/>
            <person name="Dluhos P."/>
            <person name="Patkova L."/>
            <person name="Nedelnik J."/>
            <person name="Repkova J."/>
        </authorList>
    </citation>
    <scope>NUCLEOTIDE SEQUENCE [LARGE SCALE GENOMIC DNA]</scope>
    <source>
        <strain evidence="2">cv. Tatra</strain>
        <tissue evidence="1">Young leaves</tissue>
    </source>
</reference>
<reference evidence="1 2" key="1">
    <citation type="journal article" date="2014" name="Am. J. Bot.">
        <title>Genome assembly and annotation for red clover (Trifolium pratense; Fabaceae).</title>
        <authorList>
            <person name="Istvanek J."/>
            <person name="Jaros M."/>
            <person name="Krenek A."/>
            <person name="Repkova J."/>
        </authorList>
    </citation>
    <scope>NUCLEOTIDE SEQUENCE [LARGE SCALE GENOMIC DNA]</scope>
    <source>
        <strain evidence="2">cv. Tatra</strain>
        <tissue evidence="1">Young leaves</tissue>
    </source>
</reference>
<accession>A0A2K3LHD1</accession>
<protein>
    <submittedName>
        <fullName evidence="1">Uncharacterized protein</fullName>
    </submittedName>
</protein>
<organism evidence="1 2">
    <name type="scientific">Trifolium pratense</name>
    <name type="common">Red clover</name>
    <dbReference type="NCBI Taxonomy" id="57577"/>
    <lineage>
        <taxon>Eukaryota</taxon>
        <taxon>Viridiplantae</taxon>
        <taxon>Streptophyta</taxon>
        <taxon>Embryophyta</taxon>
        <taxon>Tracheophyta</taxon>
        <taxon>Spermatophyta</taxon>
        <taxon>Magnoliopsida</taxon>
        <taxon>eudicotyledons</taxon>
        <taxon>Gunneridae</taxon>
        <taxon>Pentapetalae</taxon>
        <taxon>rosids</taxon>
        <taxon>fabids</taxon>
        <taxon>Fabales</taxon>
        <taxon>Fabaceae</taxon>
        <taxon>Papilionoideae</taxon>
        <taxon>50 kb inversion clade</taxon>
        <taxon>NPAAA clade</taxon>
        <taxon>Hologalegina</taxon>
        <taxon>IRL clade</taxon>
        <taxon>Trifolieae</taxon>
        <taxon>Trifolium</taxon>
    </lineage>
</organism>
<sequence>MKRGRRKTLTRAAEIRVSIELKEGGAMVANCFRVGEDCSMD</sequence>
<comment type="caution">
    <text evidence="1">The sequence shown here is derived from an EMBL/GenBank/DDBJ whole genome shotgun (WGS) entry which is preliminary data.</text>
</comment>
<dbReference type="Proteomes" id="UP000236291">
    <property type="component" value="Unassembled WGS sequence"/>
</dbReference>
<dbReference type="AlphaFoldDB" id="A0A2K3LHD1"/>
<gene>
    <name evidence="1" type="ORF">L195_g033925</name>
</gene>
<dbReference type="EMBL" id="ASHM01033231">
    <property type="protein sequence ID" value="PNX77952.1"/>
    <property type="molecule type" value="Genomic_DNA"/>
</dbReference>
<proteinExistence type="predicted"/>